<keyword evidence="5" id="KW-0560">Oxidoreductase</keyword>
<dbReference type="InterPro" id="IPR018375">
    <property type="entry name" value="Coprogen_oxidase_CS"/>
</dbReference>
<dbReference type="PROSITE" id="PS01021">
    <property type="entry name" value="COPROGEN_OXIDASE"/>
    <property type="match status" value="1"/>
</dbReference>
<dbReference type="GO" id="GO:0004109">
    <property type="term" value="F:coproporphyrinogen oxidase activity"/>
    <property type="evidence" value="ECO:0007669"/>
    <property type="project" value="UniProtKB-EC"/>
</dbReference>
<dbReference type="CDD" id="cd23659">
    <property type="entry name" value="USP_At3g01520-like"/>
    <property type="match status" value="1"/>
</dbReference>
<evidence type="ECO:0000313" key="10">
    <source>
        <dbReference type="Proteomes" id="UP000549394"/>
    </source>
</evidence>
<evidence type="ECO:0000256" key="2">
    <source>
        <dbReference type="ARBA" id="ARBA00010644"/>
    </source>
</evidence>
<dbReference type="EMBL" id="CAJFCJ010000007">
    <property type="protein sequence ID" value="CAD5117143.1"/>
    <property type="molecule type" value="Genomic_DNA"/>
</dbReference>
<dbReference type="PANTHER" id="PTHR10755">
    <property type="entry name" value="COPROPORPHYRINOGEN III OXIDASE, MITOCHONDRIAL"/>
    <property type="match status" value="1"/>
</dbReference>
<name>A0A7I8VLM1_9ANNE</name>
<keyword evidence="10" id="KW-1185">Reference proteome</keyword>
<dbReference type="Pfam" id="PF01218">
    <property type="entry name" value="Coprogen_oxidas"/>
    <property type="match status" value="1"/>
</dbReference>
<dbReference type="Proteomes" id="UP000549394">
    <property type="component" value="Unassembled WGS sequence"/>
</dbReference>
<comment type="subunit">
    <text evidence="3">Homodimer.</text>
</comment>
<dbReference type="SUPFAM" id="SSF52402">
    <property type="entry name" value="Adenine nucleotide alpha hydrolases-like"/>
    <property type="match status" value="1"/>
</dbReference>
<sequence>MDRRSSFRVPDRTIVIAVDSSDNSKHAFNRYLEEYYRGGDEILITHIPELPKFPTIQFRSGLVLPTDEWVKRLEEKQDKSSKFLDYYDKLCNEKGIKRKIIIKFGPDKPAEEIWKIALENDAKLIVVGTRGLGPLKRALLGSVSEQVARFAAGGLVTSGISAYLTFSSPIFADSKSEIAKFMSVPLTDYETLKKESKNDMKAKMELFIMEMQGEICRKLEKLDGKQNFQIDKWNRKEGGGGITCIMNGGDVFEKAGVNISVVHGDLPPAAVAQMKSRGHDLNADKSLPFFACGISSKNPHVPTIHFNYRYFEVKNEDKKIWWFGGGTDLTPYYLNEEDCKHFHKTLKAACDKHSPTYYEKFKKWCDNYFFIKHRGESRGVGGIFFDDLESPNQNEAFKFVQTCAKAILPSYVPIVEKHKSDSYTQAEREWQLLRRGRYVEFNLVYDRGTKFGLMTPGSRIESILMSLPTYAKWEYCHNPKPESNEAKILKVLKEPVDWIKQ</sequence>
<reference evidence="9 10" key="1">
    <citation type="submission" date="2020-08" db="EMBL/GenBank/DDBJ databases">
        <authorList>
            <person name="Hejnol A."/>
        </authorList>
    </citation>
    <scope>NUCLEOTIDE SEQUENCE [LARGE SCALE GENOMIC DNA]</scope>
</reference>
<evidence type="ECO:0000259" key="8">
    <source>
        <dbReference type="Pfam" id="PF00582"/>
    </source>
</evidence>
<organism evidence="9 10">
    <name type="scientific">Dimorphilus gyrociliatus</name>
    <dbReference type="NCBI Taxonomy" id="2664684"/>
    <lineage>
        <taxon>Eukaryota</taxon>
        <taxon>Metazoa</taxon>
        <taxon>Spiralia</taxon>
        <taxon>Lophotrochozoa</taxon>
        <taxon>Annelida</taxon>
        <taxon>Polychaeta</taxon>
        <taxon>Polychaeta incertae sedis</taxon>
        <taxon>Dinophilidae</taxon>
        <taxon>Dimorphilus</taxon>
    </lineage>
</organism>
<dbReference type="InterPro" id="IPR036406">
    <property type="entry name" value="Coprogen_oxidase_aer_sf"/>
</dbReference>
<dbReference type="Gene3D" id="3.40.1500.10">
    <property type="entry name" value="Coproporphyrinogen III oxidase, aerobic"/>
    <property type="match status" value="1"/>
</dbReference>
<dbReference type="InterPro" id="IPR014729">
    <property type="entry name" value="Rossmann-like_a/b/a_fold"/>
</dbReference>
<comment type="pathway">
    <text evidence="1">Porphyrin-containing compound metabolism; protoporphyrin-IX biosynthesis; protoporphyrinogen-IX from coproporphyrinogen-III (O2 route): step 1/1.</text>
</comment>
<keyword evidence="7" id="KW-0627">Porphyrin biosynthesis</keyword>
<evidence type="ECO:0000256" key="1">
    <source>
        <dbReference type="ARBA" id="ARBA00005168"/>
    </source>
</evidence>
<dbReference type="AlphaFoldDB" id="A0A7I8VLM1"/>
<comment type="similarity">
    <text evidence="2">Belongs to the aerobic coproporphyrinogen-III oxidase family.</text>
</comment>
<accession>A0A7I8VLM1</accession>
<dbReference type="GO" id="GO:0005737">
    <property type="term" value="C:cytoplasm"/>
    <property type="evidence" value="ECO:0007669"/>
    <property type="project" value="TreeGrafter"/>
</dbReference>
<dbReference type="GO" id="GO:0006782">
    <property type="term" value="P:protoporphyrinogen IX biosynthetic process"/>
    <property type="evidence" value="ECO:0007669"/>
    <property type="project" value="UniProtKB-UniPathway"/>
</dbReference>
<feature type="domain" description="UspA" evidence="8">
    <location>
        <begin position="12"/>
        <end position="149"/>
    </location>
</feature>
<gene>
    <name evidence="9" type="ORF">DGYR_LOCUS5701</name>
</gene>
<dbReference type="UniPathway" id="UPA00251">
    <property type="reaction ID" value="UER00322"/>
</dbReference>
<evidence type="ECO:0000313" key="9">
    <source>
        <dbReference type="EMBL" id="CAD5117143.1"/>
    </source>
</evidence>
<comment type="caution">
    <text evidence="9">The sequence shown here is derived from an EMBL/GenBank/DDBJ whole genome shotgun (WGS) entry which is preliminary data.</text>
</comment>
<evidence type="ECO:0000256" key="3">
    <source>
        <dbReference type="ARBA" id="ARBA00011738"/>
    </source>
</evidence>
<dbReference type="EC" id="1.3.3.3" evidence="4"/>
<dbReference type="FunFam" id="3.40.1500.10:FF:000002">
    <property type="entry name" value="oxygen-dependent coproporphyrinogen-III oxidase, mitochondrial"/>
    <property type="match status" value="1"/>
</dbReference>
<evidence type="ECO:0000256" key="4">
    <source>
        <dbReference type="ARBA" id="ARBA00012869"/>
    </source>
</evidence>
<dbReference type="InterPro" id="IPR006016">
    <property type="entry name" value="UspA"/>
</dbReference>
<dbReference type="NCBIfam" id="NF003727">
    <property type="entry name" value="PRK05330.1"/>
    <property type="match status" value="1"/>
</dbReference>
<dbReference type="OrthoDB" id="15318at2759"/>
<dbReference type="PRINTS" id="PR00073">
    <property type="entry name" value="COPRGNOXDASE"/>
</dbReference>
<proteinExistence type="inferred from homology"/>
<evidence type="ECO:0000256" key="6">
    <source>
        <dbReference type="ARBA" id="ARBA00023133"/>
    </source>
</evidence>
<keyword evidence="6" id="KW-0350">Heme biosynthesis</keyword>
<dbReference type="PANTHER" id="PTHR10755:SF0">
    <property type="entry name" value="OXYGEN-DEPENDENT COPROPORPHYRINOGEN-III OXIDASE, MITOCHONDRIAL"/>
    <property type="match status" value="1"/>
</dbReference>
<dbReference type="SUPFAM" id="SSF102886">
    <property type="entry name" value="Coproporphyrinogen III oxidase"/>
    <property type="match status" value="1"/>
</dbReference>
<evidence type="ECO:0000256" key="7">
    <source>
        <dbReference type="ARBA" id="ARBA00023244"/>
    </source>
</evidence>
<dbReference type="Pfam" id="PF00582">
    <property type="entry name" value="Usp"/>
    <property type="match status" value="1"/>
</dbReference>
<dbReference type="InterPro" id="IPR001260">
    <property type="entry name" value="Coprogen_oxidase_aer"/>
</dbReference>
<dbReference type="Gene3D" id="3.40.50.620">
    <property type="entry name" value="HUPs"/>
    <property type="match status" value="1"/>
</dbReference>
<protein>
    <recommendedName>
        <fullName evidence="4">coproporphyrinogen oxidase</fullName>
        <ecNumber evidence="4">1.3.3.3</ecNumber>
    </recommendedName>
</protein>
<evidence type="ECO:0000256" key="5">
    <source>
        <dbReference type="ARBA" id="ARBA00023002"/>
    </source>
</evidence>